<feature type="non-terminal residue" evidence="2">
    <location>
        <position position="128"/>
    </location>
</feature>
<comment type="caution">
    <text evidence="2">The sequence shown here is derived from an EMBL/GenBank/DDBJ whole genome shotgun (WGS) entry which is preliminary data.</text>
</comment>
<accession>A0A9W7XWY6</accession>
<evidence type="ECO:0000313" key="2">
    <source>
        <dbReference type="EMBL" id="KAJ1720502.1"/>
    </source>
</evidence>
<keyword evidence="1" id="KW-0812">Transmembrane</keyword>
<organism evidence="2 3">
    <name type="scientific">Coemansia biformis</name>
    <dbReference type="NCBI Taxonomy" id="1286918"/>
    <lineage>
        <taxon>Eukaryota</taxon>
        <taxon>Fungi</taxon>
        <taxon>Fungi incertae sedis</taxon>
        <taxon>Zoopagomycota</taxon>
        <taxon>Kickxellomycotina</taxon>
        <taxon>Kickxellomycetes</taxon>
        <taxon>Kickxellales</taxon>
        <taxon>Kickxellaceae</taxon>
        <taxon>Coemansia</taxon>
    </lineage>
</organism>
<dbReference type="EMBL" id="JANBOI010002659">
    <property type="protein sequence ID" value="KAJ1720502.1"/>
    <property type="molecule type" value="Genomic_DNA"/>
</dbReference>
<keyword evidence="3" id="KW-1185">Reference proteome</keyword>
<proteinExistence type="predicted"/>
<evidence type="ECO:0000313" key="3">
    <source>
        <dbReference type="Proteomes" id="UP001143981"/>
    </source>
</evidence>
<dbReference type="Proteomes" id="UP001143981">
    <property type="component" value="Unassembled WGS sequence"/>
</dbReference>
<keyword evidence="1" id="KW-0472">Membrane</keyword>
<protein>
    <submittedName>
        <fullName evidence="2">Uncharacterized protein</fullName>
    </submittedName>
</protein>
<name>A0A9W7XWY6_9FUNG</name>
<dbReference type="AlphaFoldDB" id="A0A9W7XWY6"/>
<dbReference type="OrthoDB" id="6500128at2759"/>
<feature type="non-terminal residue" evidence="2">
    <location>
        <position position="1"/>
    </location>
</feature>
<keyword evidence="1" id="KW-1133">Transmembrane helix</keyword>
<feature type="transmembrane region" description="Helical" evidence="1">
    <location>
        <begin position="12"/>
        <end position="36"/>
    </location>
</feature>
<reference evidence="2" key="1">
    <citation type="submission" date="2022-07" db="EMBL/GenBank/DDBJ databases">
        <title>Phylogenomic reconstructions and comparative analyses of Kickxellomycotina fungi.</title>
        <authorList>
            <person name="Reynolds N.K."/>
            <person name="Stajich J.E."/>
            <person name="Barry K."/>
            <person name="Grigoriev I.V."/>
            <person name="Crous P."/>
            <person name="Smith M.E."/>
        </authorList>
    </citation>
    <scope>NUCLEOTIDE SEQUENCE</scope>
    <source>
        <strain evidence="2">BCRC 34381</strain>
    </source>
</reference>
<sequence>DESQSLPLGLRMGLIVASAMDMCLAQLATGLALLVYAGSNGAVPYTQVMLFISCVRSLVKFANMPTKVVERLKSFDVVDNMFKGIRNTSTQTFIGSEAASADKQGAVDLDKCVFSWGEGKFALQPVSV</sequence>
<evidence type="ECO:0000256" key="1">
    <source>
        <dbReference type="SAM" id="Phobius"/>
    </source>
</evidence>
<gene>
    <name evidence="2" type="ORF">LPJ61_006149</name>
</gene>